<dbReference type="InterPro" id="IPR014729">
    <property type="entry name" value="Rossmann-like_a/b/a_fold"/>
</dbReference>
<dbReference type="RefSeq" id="WP_173417624.1">
    <property type="nucleotide sequence ID" value="NZ_CP054139.1"/>
</dbReference>
<feature type="domain" description="UspA" evidence="2">
    <location>
        <begin position="158"/>
        <end position="285"/>
    </location>
</feature>
<gene>
    <name evidence="3" type="ORF">HQ865_25585</name>
</gene>
<proteinExistence type="inferred from homology"/>
<dbReference type="CDD" id="cd00293">
    <property type="entry name" value="USP-like"/>
    <property type="match status" value="2"/>
</dbReference>
<dbReference type="AlphaFoldDB" id="A0A7D4UFM7"/>
<reference evidence="3 4" key="1">
    <citation type="submission" date="2020-05" db="EMBL/GenBank/DDBJ databases">
        <title>Mucilaginibacter mali sp. nov.</title>
        <authorList>
            <person name="Kim H.S."/>
            <person name="Lee K.C."/>
            <person name="Suh M.K."/>
            <person name="Kim J.-S."/>
            <person name="Han K.-I."/>
            <person name="Eom M.K."/>
            <person name="Shin Y.K."/>
            <person name="Lee J.-S."/>
        </authorList>
    </citation>
    <scope>NUCLEOTIDE SEQUENCE [LARGE SCALE GENOMIC DNA]</scope>
    <source>
        <strain evidence="3 4">G2-14</strain>
    </source>
</reference>
<keyword evidence="4" id="KW-1185">Reference proteome</keyword>
<protein>
    <submittedName>
        <fullName evidence="3">Universal stress protein</fullName>
    </submittedName>
</protein>
<dbReference type="PANTHER" id="PTHR46268">
    <property type="entry name" value="STRESS RESPONSE PROTEIN NHAX"/>
    <property type="match status" value="1"/>
</dbReference>
<dbReference type="Pfam" id="PF00582">
    <property type="entry name" value="Usp"/>
    <property type="match status" value="2"/>
</dbReference>
<organism evidence="3 4">
    <name type="scientific">Mucilaginibacter mali</name>
    <dbReference type="NCBI Taxonomy" id="2740462"/>
    <lineage>
        <taxon>Bacteria</taxon>
        <taxon>Pseudomonadati</taxon>
        <taxon>Bacteroidota</taxon>
        <taxon>Sphingobacteriia</taxon>
        <taxon>Sphingobacteriales</taxon>
        <taxon>Sphingobacteriaceae</taxon>
        <taxon>Mucilaginibacter</taxon>
    </lineage>
</organism>
<name>A0A7D4UFM7_9SPHI</name>
<evidence type="ECO:0000256" key="1">
    <source>
        <dbReference type="ARBA" id="ARBA00008791"/>
    </source>
</evidence>
<dbReference type="PANTHER" id="PTHR46268:SF6">
    <property type="entry name" value="UNIVERSAL STRESS PROTEIN UP12"/>
    <property type="match status" value="1"/>
</dbReference>
<dbReference type="InterPro" id="IPR006016">
    <property type="entry name" value="UspA"/>
</dbReference>
<comment type="similarity">
    <text evidence="1">Belongs to the universal stress protein A family.</text>
</comment>
<evidence type="ECO:0000313" key="3">
    <source>
        <dbReference type="EMBL" id="QKJ32979.1"/>
    </source>
</evidence>
<feature type="domain" description="UspA" evidence="2">
    <location>
        <begin position="1"/>
        <end position="149"/>
    </location>
</feature>
<dbReference type="Gene3D" id="3.40.50.620">
    <property type="entry name" value="HUPs"/>
    <property type="match status" value="2"/>
</dbReference>
<dbReference type="InterPro" id="IPR006015">
    <property type="entry name" value="Universal_stress_UspA"/>
</dbReference>
<dbReference type="SUPFAM" id="SSF52402">
    <property type="entry name" value="Adenine nucleotide alpha hydrolases-like"/>
    <property type="match status" value="2"/>
</dbReference>
<evidence type="ECO:0000259" key="2">
    <source>
        <dbReference type="Pfam" id="PF00582"/>
    </source>
</evidence>
<accession>A0A7D4UFM7</accession>
<sequence>MKTIIALTDFSPHGNHACHYAAALAAQTGATLLLCNVYLEPASFPGAYSIGWPTEEFNLLEQESTGTLQLLRQQLEEEWPALLAANKSRISTASTAGDVATVLTDLDNTGAISLVVAGTHSESGFVELFFGNKMRTLIDTARHPLLLVPLESPMPHLKKLVFATDMEFPEQDIAALRVLKKLTVKTGAELLVTTVLNEDDHGSAWAKEEQQMMSDLSHMAGNIDVKCKVIKGDHVDNVLLRFCTEEKADLLTMVHHNLGMIKRLFKGSTTKKVAGTSGIPLLVIPACLA</sequence>
<evidence type="ECO:0000313" key="4">
    <source>
        <dbReference type="Proteomes" id="UP000505355"/>
    </source>
</evidence>
<dbReference type="Proteomes" id="UP000505355">
    <property type="component" value="Chromosome"/>
</dbReference>
<dbReference type="KEGG" id="mmab:HQ865_25585"/>
<dbReference type="PRINTS" id="PR01438">
    <property type="entry name" value="UNVRSLSTRESS"/>
</dbReference>
<dbReference type="EMBL" id="CP054139">
    <property type="protein sequence ID" value="QKJ32979.1"/>
    <property type="molecule type" value="Genomic_DNA"/>
</dbReference>